<dbReference type="RefSeq" id="WP_306691629.1">
    <property type="nucleotide sequence ID" value="NZ_CP121271.1"/>
</dbReference>
<dbReference type="Pfam" id="PF13193">
    <property type="entry name" value="AMP-binding_C"/>
    <property type="match status" value="1"/>
</dbReference>
<dbReference type="Pfam" id="PF00501">
    <property type="entry name" value="AMP-binding"/>
    <property type="match status" value="1"/>
</dbReference>
<dbReference type="SUPFAM" id="SSF47336">
    <property type="entry name" value="ACP-like"/>
    <property type="match status" value="1"/>
</dbReference>
<feature type="region of interest" description="Disordered" evidence="3">
    <location>
        <begin position="534"/>
        <end position="560"/>
    </location>
</feature>
<evidence type="ECO:0000256" key="3">
    <source>
        <dbReference type="SAM" id="MobiDB-lite"/>
    </source>
</evidence>
<dbReference type="Gene3D" id="3.40.50.1820">
    <property type="entry name" value="alpha/beta hydrolase"/>
    <property type="match status" value="1"/>
</dbReference>
<keyword evidence="1" id="KW-0596">Phosphopantetheine</keyword>
<dbReference type="GO" id="GO:0043041">
    <property type="term" value="P:amino acid activation for nonribosomal peptide biosynthetic process"/>
    <property type="evidence" value="ECO:0007669"/>
    <property type="project" value="TreeGrafter"/>
</dbReference>
<dbReference type="InterPro" id="IPR009081">
    <property type="entry name" value="PP-bd_ACP"/>
</dbReference>
<dbReference type="InterPro" id="IPR036736">
    <property type="entry name" value="ACP-like_sf"/>
</dbReference>
<feature type="compositionally biased region" description="Low complexity" evidence="3">
    <location>
        <begin position="534"/>
        <end position="556"/>
    </location>
</feature>
<dbReference type="Pfam" id="PF00550">
    <property type="entry name" value="PP-binding"/>
    <property type="match status" value="1"/>
</dbReference>
<evidence type="ECO:0000256" key="1">
    <source>
        <dbReference type="ARBA" id="ARBA00022450"/>
    </source>
</evidence>
<reference evidence="5" key="1">
    <citation type="submission" date="2023-03" db="EMBL/GenBank/DDBJ databases">
        <title>Borrelidin-producing and root-colonizing Streptomyces rochei is a potent biopesticide for soil-borne oomycete-caused plant diseases.</title>
        <authorList>
            <person name="Zhou D."/>
            <person name="Wang X."/>
            <person name="Navarro-Munoz J.C."/>
            <person name="Li W."/>
            <person name="Li J."/>
            <person name="Jiu M."/>
            <person name="Deng S."/>
            <person name="Ye Y."/>
            <person name="Daly P."/>
            <person name="Wei L."/>
        </authorList>
    </citation>
    <scope>NUCLEOTIDE SEQUENCE</scope>
    <source>
        <strain evidence="5">JK1</strain>
    </source>
</reference>
<protein>
    <submittedName>
        <fullName evidence="5">Non-ribosomal peptide synthetase</fullName>
    </submittedName>
</protein>
<evidence type="ECO:0000259" key="4">
    <source>
        <dbReference type="PROSITE" id="PS50075"/>
    </source>
</evidence>
<dbReference type="InterPro" id="IPR020845">
    <property type="entry name" value="AMP-binding_CS"/>
</dbReference>
<feature type="compositionally biased region" description="Low complexity" evidence="3">
    <location>
        <begin position="651"/>
        <end position="666"/>
    </location>
</feature>
<organism evidence="5 6">
    <name type="scientific">Streptomyces rochei</name>
    <name type="common">Streptomyces parvullus</name>
    <dbReference type="NCBI Taxonomy" id="1928"/>
    <lineage>
        <taxon>Bacteria</taxon>
        <taxon>Bacillati</taxon>
        <taxon>Actinomycetota</taxon>
        <taxon>Actinomycetes</taxon>
        <taxon>Kitasatosporales</taxon>
        <taxon>Streptomycetaceae</taxon>
        <taxon>Streptomyces</taxon>
        <taxon>Streptomyces rochei group</taxon>
    </lineage>
</organism>
<dbReference type="PROSITE" id="PS50075">
    <property type="entry name" value="CARRIER"/>
    <property type="match status" value="1"/>
</dbReference>
<dbReference type="SUPFAM" id="SSF56801">
    <property type="entry name" value="Acetyl-CoA synthetase-like"/>
    <property type="match status" value="1"/>
</dbReference>
<keyword evidence="2" id="KW-0597">Phosphoprotein</keyword>
<dbReference type="GO" id="GO:0005829">
    <property type="term" value="C:cytosol"/>
    <property type="evidence" value="ECO:0007669"/>
    <property type="project" value="TreeGrafter"/>
</dbReference>
<dbReference type="EMBL" id="CP121271">
    <property type="protein sequence ID" value="WMC84895.1"/>
    <property type="molecule type" value="Genomic_DNA"/>
</dbReference>
<sequence length="666" mass="69957">MDAPDVLDLWDLRVRHQPDAPALVTPDRVLTHRSVDRLTDAWAASLAGRGAGPGRLVGLAFADPGRTVLGMLAALKAGAGFTVLDDRLPAAARDSLVRRTEAAVWLGDGAHAPAAAYVPDGAAGGAATGEGAGAADAGGHPVRPPARAAGHDVAYVLFTSGSTGQPKGTLIERDSLRRFAAAVAERLELAAGDRWLQVASLGFDVLIEEVFPALVAGAAVVCRADTRALDAEELHTMIARTGTTVVELSTQYWLEYARWLDARGLTTPAGLRLVVVGGERMDPRPYRDWQARQPARLAHVYGLTECTVSSTFYTELLPADAREVPLGTPLRDVEISVRRDGRPVPQGEWGEIHIGGPLLARGFLDDAAATARRFVPDPLSAVPGARVYTTGDLGRIDADGNLVFLGRLDDQVKIRGHRLEPARVERALCEDPAVEQAVVFPDPTTGTVLWAFTVPADPERAPLPGEAVRLTAAERDALVAPLEEQLPDWAVPRVLYRVSVLPKNPHGKIDKRRLSDWATVTVTNAAVVTGTAATGTGAGRTVPGSPATAGTAATGDPGPGGEPLSTVLGLFREVLGAPELGPDDDFFERGGQSLIAMRLLARLREFLPSAAGLRASALLRCPTPRLLAAALATAGPQAVTDRPQAAAGPREAGPQEAGQQAAGLPR</sequence>
<name>A0AAX3ZDY0_STRRO</name>
<feature type="domain" description="Carrier" evidence="4">
    <location>
        <begin position="558"/>
        <end position="635"/>
    </location>
</feature>
<dbReference type="GeneID" id="90941299"/>
<dbReference type="GO" id="GO:0017000">
    <property type="term" value="P:antibiotic biosynthetic process"/>
    <property type="evidence" value="ECO:0007669"/>
    <property type="project" value="UniProtKB-ARBA"/>
</dbReference>
<dbReference type="GO" id="GO:0031177">
    <property type="term" value="F:phosphopantetheine binding"/>
    <property type="evidence" value="ECO:0007669"/>
    <property type="project" value="InterPro"/>
</dbReference>
<dbReference type="PANTHER" id="PTHR45527:SF1">
    <property type="entry name" value="FATTY ACID SYNTHASE"/>
    <property type="match status" value="1"/>
</dbReference>
<dbReference type="InterPro" id="IPR000873">
    <property type="entry name" value="AMP-dep_synth/lig_dom"/>
</dbReference>
<dbReference type="Gene3D" id="2.30.38.10">
    <property type="entry name" value="Luciferase, Domain 3"/>
    <property type="match status" value="1"/>
</dbReference>
<accession>A0AAX3ZDY0</accession>
<feature type="region of interest" description="Disordered" evidence="3">
    <location>
        <begin position="634"/>
        <end position="666"/>
    </location>
</feature>
<evidence type="ECO:0000313" key="5">
    <source>
        <dbReference type="EMBL" id="WMC84895.1"/>
    </source>
</evidence>
<dbReference type="InterPro" id="IPR045851">
    <property type="entry name" value="AMP-bd_C_sf"/>
</dbReference>
<dbReference type="Proteomes" id="UP001231701">
    <property type="component" value="Chromosome"/>
</dbReference>
<dbReference type="InterPro" id="IPR010071">
    <property type="entry name" value="AA_adenyl_dom"/>
</dbReference>
<dbReference type="InterPro" id="IPR029058">
    <property type="entry name" value="AB_hydrolase_fold"/>
</dbReference>
<dbReference type="InterPro" id="IPR025110">
    <property type="entry name" value="AMP-bd_C"/>
</dbReference>
<dbReference type="SMART" id="SM00823">
    <property type="entry name" value="PKS_PP"/>
    <property type="match status" value="1"/>
</dbReference>
<dbReference type="PROSITE" id="PS00455">
    <property type="entry name" value="AMP_BINDING"/>
    <property type="match status" value="1"/>
</dbReference>
<dbReference type="NCBIfam" id="TIGR01733">
    <property type="entry name" value="AA-adenyl-dom"/>
    <property type="match status" value="1"/>
</dbReference>
<evidence type="ECO:0000313" key="6">
    <source>
        <dbReference type="Proteomes" id="UP001231701"/>
    </source>
</evidence>
<dbReference type="Gene3D" id="3.40.50.980">
    <property type="match status" value="2"/>
</dbReference>
<dbReference type="AlphaFoldDB" id="A0AAX3ZDY0"/>
<evidence type="ECO:0000256" key="2">
    <source>
        <dbReference type="ARBA" id="ARBA00022553"/>
    </source>
</evidence>
<proteinExistence type="predicted"/>
<dbReference type="GO" id="GO:0044550">
    <property type="term" value="P:secondary metabolite biosynthetic process"/>
    <property type="evidence" value="ECO:0007669"/>
    <property type="project" value="TreeGrafter"/>
</dbReference>
<dbReference type="PANTHER" id="PTHR45527">
    <property type="entry name" value="NONRIBOSOMAL PEPTIDE SYNTHETASE"/>
    <property type="match status" value="1"/>
</dbReference>
<gene>
    <name evidence="5" type="ORF">P7W03_04705</name>
</gene>
<dbReference type="InterPro" id="IPR020806">
    <property type="entry name" value="PKS_PP-bd"/>
</dbReference>
<dbReference type="CDD" id="cd05930">
    <property type="entry name" value="A_NRPS"/>
    <property type="match status" value="1"/>
</dbReference>
<dbReference type="Gene3D" id="3.30.300.30">
    <property type="match status" value="1"/>
</dbReference>